<dbReference type="Pfam" id="PF10756">
    <property type="entry name" value="bPH_6"/>
    <property type="match status" value="1"/>
</dbReference>
<comment type="caution">
    <text evidence="3">The sequence shown here is derived from an EMBL/GenBank/DDBJ whole genome shotgun (WGS) entry which is preliminary data.</text>
</comment>
<evidence type="ECO:0000256" key="1">
    <source>
        <dbReference type="SAM" id="Phobius"/>
    </source>
</evidence>
<evidence type="ECO:0000313" key="4">
    <source>
        <dbReference type="Proteomes" id="UP000321534"/>
    </source>
</evidence>
<name>A0A512D072_9MICO</name>
<organism evidence="3 4">
    <name type="scientific">Terrabacter aerolatus</name>
    <dbReference type="NCBI Taxonomy" id="422442"/>
    <lineage>
        <taxon>Bacteria</taxon>
        <taxon>Bacillati</taxon>
        <taxon>Actinomycetota</taxon>
        <taxon>Actinomycetes</taxon>
        <taxon>Micrococcales</taxon>
        <taxon>Intrasporangiaceae</taxon>
        <taxon>Terrabacter</taxon>
    </lineage>
</organism>
<sequence length="146" mass="14992">MDTVVGTFLGGLVLIGSASGTLANWSPRASIVVAGLLVPAWLIAIVRATRARVEVSSDGLRIRRVFGTRTIPAADYDGVTYNLTVFPPGPSLAIRRTSGHPVSAPSALDMREHPLKSLDDEVAELGQLIAAALGGPSAGSPAHSGA</sequence>
<reference evidence="3 4" key="1">
    <citation type="submission" date="2019-07" db="EMBL/GenBank/DDBJ databases">
        <title>Whole genome shotgun sequence of Terrabacter aerolatus NBRC 106305.</title>
        <authorList>
            <person name="Hosoyama A."/>
            <person name="Uohara A."/>
            <person name="Ohji S."/>
            <person name="Ichikawa N."/>
        </authorList>
    </citation>
    <scope>NUCLEOTIDE SEQUENCE [LARGE SCALE GENOMIC DNA]</scope>
    <source>
        <strain evidence="3 4">NBRC 106305</strain>
    </source>
</reference>
<dbReference type="EMBL" id="BJYX01000007">
    <property type="protein sequence ID" value="GEO29856.1"/>
    <property type="molecule type" value="Genomic_DNA"/>
</dbReference>
<keyword evidence="1" id="KW-0472">Membrane</keyword>
<evidence type="ECO:0000259" key="2">
    <source>
        <dbReference type="Pfam" id="PF10756"/>
    </source>
</evidence>
<evidence type="ECO:0000313" key="3">
    <source>
        <dbReference type="EMBL" id="GEO29856.1"/>
    </source>
</evidence>
<feature type="domain" description="Low molecular weight protein antigen 6 PH" evidence="2">
    <location>
        <begin position="50"/>
        <end position="80"/>
    </location>
</feature>
<feature type="transmembrane region" description="Helical" evidence="1">
    <location>
        <begin position="30"/>
        <end position="48"/>
    </location>
</feature>
<protein>
    <recommendedName>
        <fullName evidence="2">Low molecular weight protein antigen 6 PH domain-containing protein</fullName>
    </recommendedName>
</protein>
<dbReference type="Proteomes" id="UP000321534">
    <property type="component" value="Unassembled WGS sequence"/>
</dbReference>
<proteinExistence type="predicted"/>
<dbReference type="AlphaFoldDB" id="A0A512D072"/>
<keyword evidence="1" id="KW-0812">Transmembrane</keyword>
<gene>
    <name evidence="3" type="ORF">TAE01_16660</name>
</gene>
<keyword evidence="1" id="KW-1133">Transmembrane helix</keyword>
<accession>A0A512D072</accession>
<dbReference type="InterPro" id="IPR019692">
    <property type="entry name" value="CFP-6_PH"/>
</dbReference>
<keyword evidence="4" id="KW-1185">Reference proteome</keyword>